<dbReference type="EMBL" id="UOFM01000343">
    <property type="protein sequence ID" value="VAW80143.1"/>
    <property type="molecule type" value="Genomic_DNA"/>
</dbReference>
<dbReference type="GO" id="GO:0032049">
    <property type="term" value="P:cardiolipin biosynthetic process"/>
    <property type="evidence" value="ECO:0007669"/>
    <property type="project" value="InterPro"/>
</dbReference>
<gene>
    <name evidence="9" type="ORF">MNBD_GAMMA14-798</name>
</gene>
<dbReference type="PROSITE" id="PS50035">
    <property type="entry name" value="PLD"/>
    <property type="match status" value="2"/>
</dbReference>
<dbReference type="AlphaFoldDB" id="A0A3B0YW54"/>
<sequence>MFIGENRLPHRRLTQRKALQTRLEGVHRQYIPHRGNVSSVVDQSLLPTVMLAERLGYMPIMCGNKATLLADTDTVIDVLIEDIDAAQHHVHLLVYIFAADATGQRVVAALERAVLRGVECRLLVDAQGSRKFLKKMSGRLVKGSIKFYPALPVSLLRAWVSRIDLRNHRKIIVIDGRIAYTGSQNIVDASYGHRNLKWHDLMVRLTGPVVLELQAVFAGDWFAESDELLDGADIFPDSNELLEGDVAAQTLPSGPLFPAENYQRLAVASLYAARHKVTITTPYFVPDEVFLEAMETVALQGVVVELIVPLHSDQLLVGNAARGYYERLLNSGVNIYLFNKGLVHAKSMTIDDSLAFLGSSNFDIRSFSLNFEINMIFYNTGFAESLRRQQNGYREHSSQLTLAQWQQRPRYQKTMQNVIKLLSPLL</sequence>
<dbReference type="Pfam" id="PF13091">
    <property type="entry name" value="PLDc_2"/>
    <property type="match status" value="2"/>
</dbReference>
<organism evidence="9">
    <name type="scientific">hydrothermal vent metagenome</name>
    <dbReference type="NCBI Taxonomy" id="652676"/>
    <lineage>
        <taxon>unclassified sequences</taxon>
        <taxon>metagenomes</taxon>
        <taxon>ecological metagenomes</taxon>
    </lineage>
</organism>
<proteinExistence type="predicted"/>
<evidence type="ECO:0000259" key="8">
    <source>
        <dbReference type="PROSITE" id="PS50035"/>
    </source>
</evidence>
<evidence type="ECO:0000256" key="2">
    <source>
        <dbReference type="ARBA" id="ARBA00022475"/>
    </source>
</evidence>
<evidence type="ECO:0000256" key="5">
    <source>
        <dbReference type="ARBA" id="ARBA00022737"/>
    </source>
</evidence>
<keyword evidence="3 9" id="KW-0808">Transferase</keyword>
<dbReference type="InterPro" id="IPR025202">
    <property type="entry name" value="PLD-like_dom"/>
</dbReference>
<dbReference type="Gene3D" id="3.30.870.10">
    <property type="entry name" value="Endonuclease Chain A"/>
    <property type="match status" value="2"/>
</dbReference>
<dbReference type="GO" id="GO:0005886">
    <property type="term" value="C:plasma membrane"/>
    <property type="evidence" value="ECO:0007669"/>
    <property type="project" value="UniProtKB-SubCell"/>
</dbReference>
<dbReference type="InterPro" id="IPR001736">
    <property type="entry name" value="PLipase_D/transphosphatidylase"/>
</dbReference>
<keyword evidence="4" id="KW-0812">Transmembrane</keyword>
<evidence type="ECO:0000313" key="9">
    <source>
        <dbReference type="EMBL" id="VAW80143.1"/>
    </source>
</evidence>
<dbReference type="CDD" id="cd09152">
    <property type="entry name" value="PLDc_EcCLS_like_1"/>
    <property type="match status" value="1"/>
</dbReference>
<evidence type="ECO:0000256" key="4">
    <source>
        <dbReference type="ARBA" id="ARBA00022692"/>
    </source>
</evidence>
<dbReference type="SMART" id="SM00155">
    <property type="entry name" value="PLDc"/>
    <property type="match status" value="2"/>
</dbReference>
<dbReference type="SUPFAM" id="SSF56024">
    <property type="entry name" value="Phospholipase D/nuclease"/>
    <property type="match status" value="2"/>
</dbReference>
<comment type="subcellular location">
    <subcellularLocation>
        <location evidence="1">Cell membrane</location>
    </subcellularLocation>
</comment>
<protein>
    <submittedName>
        <fullName evidence="9">Cardiolipin synthetase</fullName>
        <ecNumber evidence="9">2.7.8.-</ecNumber>
    </submittedName>
</protein>
<dbReference type="CDD" id="cd09158">
    <property type="entry name" value="PLDc_EcCLS_like_2"/>
    <property type="match status" value="1"/>
</dbReference>
<keyword evidence="6" id="KW-1133">Transmembrane helix</keyword>
<dbReference type="PANTHER" id="PTHR21248:SF22">
    <property type="entry name" value="PHOSPHOLIPASE D"/>
    <property type="match status" value="1"/>
</dbReference>
<feature type="domain" description="PLD phosphodiesterase" evidence="8">
    <location>
        <begin position="339"/>
        <end position="366"/>
    </location>
</feature>
<dbReference type="EC" id="2.7.8.-" evidence="9"/>
<feature type="domain" description="PLD phosphodiesterase" evidence="8">
    <location>
        <begin position="163"/>
        <end position="190"/>
    </location>
</feature>
<keyword evidence="7" id="KW-0472">Membrane</keyword>
<dbReference type="PANTHER" id="PTHR21248">
    <property type="entry name" value="CARDIOLIPIN SYNTHASE"/>
    <property type="match status" value="1"/>
</dbReference>
<accession>A0A3B0YW54</accession>
<evidence type="ECO:0000256" key="3">
    <source>
        <dbReference type="ARBA" id="ARBA00022679"/>
    </source>
</evidence>
<dbReference type="InterPro" id="IPR022924">
    <property type="entry name" value="Cardiolipin_synthase"/>
</dbReference>
<evidence type="ECO:0000256" key="1">
    <source>
        <dbReference type="ARBA" id="ARBA00004236"/>
    </source>
</evidence>
<evidence type="ECO:0000256" key="7">
    <source>
        <dbReference type="ARBA" id="ARBA00023136"/>
    </source>
</evidence>
<dbReference type="GO" id="GO:0008808">
    <property type="term" value="F:cardiolipin synthase activity"/>
    <property type="evidence" value="ECO:0007669"/>
    <property type="project" value="InterPro"/>
</dbReference>
<evidence type="ECO:0000256" key="6">
    <source>
        <dbReference type="ARBA" id="ARBA00022989"/>
    </source>
</evidence>
<keyword evidence="2" id="KW-1003">Cell membrane</keyword>
<reference evidence="9" key="1">
    <citation type="submission" date="2018-06" db="EMBL/GenBank/DDBJ databases">
        <authorList>
            <person name="Zhirakovskaya E."/>
        </authorList>
    </citation>
    <scope>NUCLEOTIDE SEQUENCE</scope>
</reference>
<dbReference type="NCBIfam" id="TIGR04265">
    <property type="entry name" value="bac_cardiolipin"/>
    <property type="match status" value="1"/>
</dbReference>
<keyword evidence="5" id="KW-0677">Repeat</keyword>
<name>A0A3B0YW54_9ZZZZ</name>